<dbReference type="OrthoDB" id="3254719at2"/>
<dbReference type="Proteomes" id="UP000245711">
    <property type="component" value="Plasmid pRB98"/>
</dbReference>
<feature type="compositionally biased region" description="Polar residues" evidence="1">
    <location>
        <begin position="85"/>
        <end position="96"/>
    </location>
</feature>
<protein>
    <recommendedName>
        <fullName evidence="2">Integrase catalytic domain-containing protein</fullName>
    </recommendedName>
</protein>
<keyword evidence="4" id="KW-1185">Reference proteome</keyword>
<feature type="compositionally biased region" description="Basic and acidic residues" evidence="1">
    <location>
        <begin position="97"/>
        <end position="106"/>
    </location>
</feature>
<feature type="domain" description="Integrase catalytic" evidence="2">
    <location>
        <begin position="17"/>
        <end position="74"/>
    </location>
</feature>
<dbReference type="GO" id="GO:0015074">
    <property type="term" value="P:DNA integration"/>
    <property type="evidence" value="ECO:0007669"/>
    <property type="project" value="InterPro"/>
</dbReference>
<accession>A0A2S2C5H8</accession>
<evidence type="ECO:0000259" key="2">
    <source>
        <dbReference type="Pfam" id="PF13683"/>
    </source>
</evidence>
<gene>
    <name evidence="3" type="ORF">CBI38_31380</name>
</gene>
<evidence type="ECO:0000313" key="4">
    <source>
        <dbReference type="Proteomes" id="UP000245711"/>
    </source>
</evidence>
<reference evidence="3 4" key="1">
    <citation type="submission" date="2017-05" db="EMBL/GenBank/DDBJ databases">
        <title>Isolation of Rhodococcus sp. S2-17 biodegrading of BP-3.</title>
        <authorList>
            <person name="Lee Y."/>
            <person name="Kim K.H."/>
            <person name="Chun B.H."/>
            <person name="Jung H.S."/>
            <person name="Jeon C.O."/>
        </authorList>
    </citation>
    <scope>NUCLEOTIDE SEQUENCE [LARGE SCALE GENOMIC DNA]</scope>
    <source>
        <strain evidence="3 4">S2-17</strain>
        <plasmid evidence="4">prb98</plasmid>
    </source>
</reference>
<dbReference type="AlphaFoldDB" id="A0A2S2C5H8"/>
<keyword evidence="3" id="KW-0614">Plasmid</keyword>
<dbReference type="InterPro" id="IPR001584">
    <property type="entry name" value="Integrase_cat-core"/>
</dbReference>
<geneLocation type="plasmid" evidence="4">
    <name>prb98</name>
</geneLocation>
<dbReference type="Pfam" id="PF13683">
    <property type="entry name" value="rve_3"/>
    <property type="match status" value="1"/>
</dbReference>
<feature type="region of interest" description="Disordered" evidence="1">
    <location>
        <begin position="84"/>
        <end position="106"/>
    </location>
</feature>
<dbReference type="KEGG" id="roz:CBI38_31380"/>
<evidence type="ECO:0000313" key="3">
    <source>
        <dbReference type="EMBL" id="AWK76064.1"/>
    </source>
</evidence>
<organism evidence="3 4">
    <name type="scientific">Rhodococcus oxybenzonivorans</name>
    <dbReference type="NCBI Taxonomy" id="1990687"/>
    <lineage>
        <taxon>Bacteria</taxon>
        <taxon>Bacillati</taxon>
        <taxon>Actinomycetota</taxon>
        <taxon>Actinomycetes</taxon>
        <taxon>Mycobacteriales</taxon>
        <taxon>Nocardiaceae</taxon>
        <taxon>Rhodococcus</taxon>
    </lineage>
</organism>
<evidence type="ECO:0000256" key="1">
    <source>
        <dbReference type="SAM" id="MobiDB-lite"/>
    </source>
</evidence>
<dbReference type="EMBL" id="CP021355">
    <property type="protein sequence ID" value="AWK76064.1"/>
    <property type="molecule type" value="Genomic_DNA"/>
</dbReference>
<sequence length="106" mass="11729">MSVWGFAASIGSIGDCDNALAETTIGLFKTEVMAKNNPFHVGPYKCIEDVEYATMEWVDWFNGGRLHRRLDYVTRRIRGGLLRSTVDSPTGAVTSNRSDKKSGTVQ</sequence>
<name>A0A2S2C5H8_9NOCA</name>
<proteinExistence type="predicted"/>